<proteinExistence type="inferred from homology"/>
<comment type="similarity">
    <text evidence="1 2">Belongs to the small heat shock protein (HSP20) family.</text>
</comment>
<dbReference type="PANTHER" id="PTHR11527">
    <property type="entry name" value="HEAT-SHOCK PROTEIN 20 FAMILY MEMBER"/>
    <property type="match status" value="1"/>
</dbReference>
<dbReference type="SUPFAM" id="SSF49764">
    <property type="entry name" value="HSP20-like chaperones"/>
    <property type="match status" value="1"/>
</dbReference>
<evidence type="ECO:0000259" key="3">
    <source>
        <dbReference type="PROSITE" id="PS01031"/>
    </source>
</evidence>
<dbReference type="Proteomes" id="UP000503096">
    <property type="component" value="Chromosome"/>
</dbReference>
<evidence type="ECO:0000313" key="4">
    <source>
        <dbReference type="EMBL" id="QJR16304.1"/>
    </source>
</evidence>
<dbReference type="EMBL" id="CP053073">
    <property type="protein sequence ID" value="QJR16304.1"/>
    <property type="molecule type" value="Genomic_DNA"/>
</dbReference>
<dbReference type="PROSITE" id="PS01031">
    <property type="entry name" value="SHSP"/>
    <property type="match status" value="1"/>
</dbReference>
<dbReference type="AlphaFoldDB" id="A0A6M4HCQ2"/>
<dbReference type="Gene3D" id="2.60.40.790">
    <property type="match status" value="1"/>
</dbReference>
<dbReference type="Pfam" id="PF00011">
    <property type="entry name" value="HSP20"/>
    <property type="match status" value="1"/>
</dbReference>
<dbReference type="InParanoid" id="A0A6M4HCQ2"/>
<dbReference type="InterPro" id="IPR002068">
    <property type="entry name" value="A-crystallin/Hsp20_dom"/>
</dbReference>
<protein>
    <recommendedName>
        <fullName evidence="3">SHSP domain-containing protein</fullName>
    </recommendedName>
</protein>
<evidence type="ECO:0000256" key="1">
    <source>
        <dbReference type="PROSITE-ProRule" id="PRU00285"/>
    </source>
</evidence>
<keyword evidence="5" id="KW-1185">Reference proteome</keyword>
<evidence type="ECO:0000313" key="5">
    <source>
        <dbReference type="Proteomes" id="UP000503096"/>
    </source>
</evidence>
<evidence type="ECO:0000256" key="2">
    <source>
        <dbReference type="RuleBase" id="RU003616"/>
    </source>
</evidence>
<gene>
    <name evidence="4" type="ORF">DSM104440_03133</name>
</gene>
<reference evidence="4 5" key="1">
    <citation type="submission" date="2020-04" db="EMBL/GenBank/DDBJ databases">
        <title>Usitatibacter rugosus gen. nov., sp. nov. and Usitatibacter palustris sp. nov., novel members of Usitatibacteraceae fam. nov. within the order Nitrosomonadales isolated from soil.</title>
        <authorList>
            <person name="Huber K.J."/>
            <person name="Neumann-Schaal M."/>
            <person name="Geppert A."/>
            <person name="Luckner M."/>
            <person name="Wanner G."/>
            <person name="Overmann J."/>
        </authorList>
    </citation>
    <scope>NUCLEOTIDE SEQUENCE [LARGE SCALE GENOMIC DNA]</scope>
    <source>
        <strain evidence="4 5">Swamp67</strain>
    </source>
</reference>
<dbReference type="CDD" id="cd06464">
    <property type="entry name" value="ACD_sHsps-like"/>
    <property type="match status" value="1"/>
</dbReference>
<dbReference type="RefSeq" id="WP_171164299.1">
    <property type="nucleotide sequence ID" value="NZ_CP053073.1"/>
</dbReference>
<dbReference type="InterPro" id="IPR031107">
    <property type="entry name" value="Small_HSP"/>
</dbReference>
<dbReference type="KEGG" id="upl:DSM104440_03133"/>
<sequence length="144" mass="16381">MTRLIRYEPLTGRLDGLFDEFFRPAFAWDGATAPRETAPIRFDVRETPETYVVAAELPGVTRENIHVEIEGNEVTISAETQRADEQKDGEKWLRVERHYGKAERRFALPQEVDDTRAAAKFADGVLELTLPKKAPVTGRKLQVQ</sequence>
<organism evidence="4 5">
    <name type="scientific">Usitatibacter palustris</name>
    <dbReference type="NCBI Taxonomy" id="2732487"/>
    <lineage>
        <taxon>Bacteria</taxon>
        <taxon>Pseudomonadati</taxon>
        <taxon>Pseudomonadota</taxon>
        <taxon>Betaproteobacteria</taxon>
        <taxon>Nitrosomonadales</taxon>
        <taxon>Usitatibacteraceae</taxon>
        <taxon>Usitatibacter</taxon>
    </lineage>
</organism>
<dbReference type="InterPro" id="IPR008978">
    <property type="entry name" value="HSP20-like_chaperone"/>
</dbReference>
<feature type="domain" description="SHSP" evidence="3">
    <location>
        <begin position="31"/>
        <end position="144"/>
    </location>
</feature>
<name>A0A6M4HCQ2_9PROT</name>
<accession>A0A6M4HCQ2</accession>